<reference evidence="9" key="1">
    <citation type="submission" date="2021-12" db="EMBL/GenBank/DDBJ databases">
        <title>Convergent genome expansion in fungi linked to evolution of root-endophyte symbiosis.</title>
        <authorList>
            <consortium name="DOE Joint Genome Institute"/>
            <person name="Ke Y.-H."/>
            <person name="Bonito G."/>
            <person name="Liao H.-L."/>
            <person name="Looney B."/>
            <person name="Rojas-Flechas A."/>
            <person name="Nash J."/>
            <person name="Hameed K."/>
            <person name="Schadt C."/>
            <person name="Martin F."/>
            <person name="Crous P.W."/>
            <person name="Miettinen O."/>
            <person name="Magnuson J.K."/>
            <person name="Labbe J."/>
            <person name="Jacobson D."/>
            <person name="Doktycz M.J."/>
            <person name="Veneault-Fourrey C."/>
            <person name="Kuo A."/>
            <person name="Mondo S."/>
            <person name="Calhoun S."/>
            <person name="Riley R."/>
            <person name="Ohm R."/>
            <person name="LaButti K."/>
            <person name="Andreopoulos B."/>
            <person name="Pangilinan J."/>
            <person name="Nolan M."/>
            <person name="Tritt A."/>
            <person name="Clum A."/>
            <person name="Lipzen A."/>
            <person name="Daum C."/>
            <person name="Barry K."/>
            <person name="Grigoriev I.V."/>
            <person name="Vilgalys R."/>
        </authorList>
    </citation>
    <scope>NUCLEOTIDE SEQUENCE</scope>
    <source>
        <strain evidence="9">PMI_201</strain>
    </source>
</reference>
<gene>
    <name evidence="9" type="ORF">BGW36DRAFT_410754</name>
</gene>
<accession>A0AAD4KH97</accession>
<dbReference type="Pfam" id="PF00172">
    <property type="entry name" value="Zn_clus"/>
    <property type="match status" value="1"/>
</dbReference>
<dbReference type="Gene3D" id="4.10.240.10">
    <property type="entry name" value="Zn(2)-C6 fungal-type DNA-binding domain"/>
    <property type="match status" value="1"/>
</dbReference>
<dbReference type="GeneID" id="70249442"/>
<keyword evidence="2" id="KW-0862">Zinc</keyword>
<dbReference type="SUPFAM" id="SSF57701">
    <property type="entry name" value="Zn2/Cys6 DNA-binding domain"/>
    <property type="match status" value="1"/>
</dbReference>
<feature type="region of interest" description="Disordered" evidence="7">
    <location>
        <begin position="120"/>
        <end position="139"/>
    </location>
</feature>
<dbReference type="InterPro" id="IPR036864">
    <property type="entry name" value="Zn2-C6_fun-type_DNA-bd_sf"/>
</dbReference>
<evidence type="ECO:0000256" key="4">
    <source>
        <dbReference type="ARBA" id="ARBA00023125"/>
    </source>
</evidence>
<dbReference type="AlphaFoldDB" id="A0AAD4KH97"/>
<comment type="caution">
    <text evidence="9">The sequence shown here is derived from an EMBL/GenBank/DDBJ whole genome shotgun (WGS) entry which is preliminary data.</text>
</comment>
<dbReference type="SMART" id="SM00066">
    <property type="entry name" value="GAL4"/>
    <property type="match status" value="1"/>
</dbReference>
<dbReference type="PANTHER" id="PTHR31944:SF130">
    <property type="entry name" value="ZN(II)2CYS6 TRANSCRIPTION FACTO (EUROFUNG)"/>
    <property type="match status" value="1"/>
</dbReference>
<dbReference type="Proteomes" id="UP001201262">
    <property type="component" value="Unassembled WGS sequence"/>
</dbReference>
<dbReference type="GO" id="GO:0005634">
    <property type="term" value="C:nucleus"/>
    <property type="evidence" value="ECO:0007669"/>
    <property type="project" value="TreeGrafter"/>
</dbReference>
<keyword evidence="4" id="KW-0238">DNA-binding</keyword>
<keyword evidence="6" id="KW-0539">Nucleus</keyword>
<dbReference type="GO" id="GO:0008270">
    <property type="term" value="F:zinc ion binding"/>
    <property type="evidence" value="ECO:0007669"/>
    <property type="project" value="InterPro"/>
</dbReference>
<evidence type="ECO:0000256" key="1">
    <source>
        <dbReference type="ARBA" id="ARBA00022723"/>
    </source>
</evidence>
<dbReference type="Pfam" id="PF04082">
    <property type="entry name" value="Fungal_trans"/>
    <property type="match status" value="1"/>
</dbReference>
<evidence type="ECO:0000256" key="6">
    <source>
        <dbReference type="ARBA" id="ARBA00023242"/>
    </source>
</evidence>
<dbReference type="GO" id="GO:0006351">
    <property type="term" value="P:DNA-templated transcription"/>
    <property type="evidence" value="ECO:0007669"/>
    <property type="project" value="InterPro"/>
</dbReference>
<proteinExistence type="predicted"/>
<evidence type="ECO:0000313" key="9">
    <source>
        <dbReference type="EMBL" id="KAH8692313.1"/>
    </source>
</evidence>
<organism evidence="9 10">
    <name type="scientific">Talaromyces proteolyticus</name>
    <dbReference type="NCBI Taxonomy" id="1131652"/>
    <lineage>
        <taxon>Eukaryota</taxon>
        <taxon>Fungi</taxon>
        <taxon>Dikarya</taxon>
        <taxon>Ascomycota</taxon>
        <taxon>Pezizomycotina</taxon>
        <taxon>Eurotiomycetes</taxon>
        <taxon>Eurotiomycetidae</taxon>
        <taxon>Eurotiales</taxon>
        <taxon>Trichocomaceae</taxon>
        <taxon>Talaromyces</taxon>
        <taxon>Talaromyces sect. Bacilispori</taxon>
    </lineage>
</organism>
<evidence type="ECO:0000256" key="3">
    <source>
        <dbReference type="ARBA" id="ARBA00023015"/>
    </source>
</evidence>
<evidence type="ECO:0000256" key="7">
    <source>
        <dbReference type="SAM" id="MobiDB-lite"/>
    </source>
</evidence>
<evidence type="ECO:0000259" key="8">
    <source>
        <dbReference type="PROSITE" id="PS50048"/>
    </source>
</evidence>
<dbReference type="EMBL" id="JAJTJA010000011">
    <property type="protein sequence ID" value="KAH8692313.1"/>
    <property type="molecule type" value="Genomic_DNA"/>
</dbReference>
<keyword evidence="1" id="KW-0479">Metal-binding</keyword>
<dbReference type="InterPro" id="IPR007219">
    <property type="entry name" value="XnlR_reg_dom"/>
</dbReference>
<protein>
    <recommendedName>
        <fullName evidence="8">Zn(2)-C6 fungal-type domain-containing protein</fullName>
    </recommendedName>
</protein>
<evidence type="ECO:0000256" key="2">
    <source>
        <dbReference type="ARBA" id="ARBA00022833"/>
    </source>
</evidence>
<keyword evidence="3" id="KW-0805">Transcription regulation</keyword>
<dbReference type="InterPro" id="IPR051430">
    <property type="entry name" value="Fungal_TF_Env_Response"/>
</dbReference>
<feature type="domain" description="Zn(2)-C6 fungal-type" evidence="8">
    <location>
        <begin position="35"/>
        <end position="66"/>
    </location>
</feature>
<feature type="region of interest" description="Disordered" evidence="7">
    <location>
        <begin position="1"/>
        <end position="32"/>
    </location>
</feature>
<dbReference type="GO" id="GO:0000978">
    <property type="term" value="F:RNA polymerase II cis-regulatory region sequence-specific DNA binding"/>
    <property type="evidence" value="ECO:0007669"/>
    <property type="project" value="TreeGrafter"/>
</dbReference>
<dbReference type="CDD" id="cd12148">
    <property type="entry name" value="fungal_TF_MHR"/>
    <property type="match status" value="1"/>
</dbReference>
<dbReference type="PANTHER" id="PTHR31944">
    <property type="entry name" value="HEME-RESPONSIVE ZINC FINGER TRANSCRIPTION FACTOR HAP1"/>
    <property type="match status" value="1"/>
</dbReference>
<name>A0AAD4KH97_9EURO</name>
<dbReference type="RefSeq" id="XP_046068310.1">
    <property type="nucleotide sequence ID" value="XM_046219155.1"/>
</dbReference>
<keyword evidence="10" id="KW-1185">Reference proteome</keyword>
<sequence>MDQFSQPEPVPGPGHSPVATNGNSQKTHRKRLRVSCGECRQKKLSCDRRLPCHRCIRSGRPHLCSFEAGTRPVPTADSYQAQQNSEQIRDLQVEVSQLKTLLSKVVQRQESIVESTINVDGNDTAERGHGAVPASEHVSQQQAHVLPYSASENEFMRRSPRGYYRQHTLFRFFVEIPELIPFIRETADDWFKPRGITLSKTKPVIHDQRTVAPPSLEVSPEEFLPAKQDTDALVYFYLNHVEHLHRLLHVPTFNREYCSFWEPRRKRFPAMTALILAMISISACAAPGTSDSIHIDPSIRKMPPKWISLCDDWLQSQGTKPRKLVYYQVGCLLYIAKRFNNIRKKRFWSETGSLIQNAILDGLHCEIASDSPYQREMKRRVWVVLRELDLQNSIGFELPTFLHTIEPTVSAPSNIRDEDFDESSKDVPVPAPTSQYTRMSFQCLSSRSWALRLEISQRMFSTGSSRFLNYEEVLRYTHNLTQEIDSLPSWSESDYSGGTSQMPTLVSTLLQFQLKECILMIHRPYLRRSEKKSSLSEMISYSTSRDILLLNRKLAELGIQSLTLLRDDFPLASMTLTQIGLLPAKDPISFSIPSQESTIELLEQSLPLIEDSYLRCFLGEPWCPLIVCGCIMLLKIHLGKETSQTAKSSCAQRFLGIYYSHFARQLVPSSIQQLSMPLTLVGETIVRDTDWQPRTPNTTTFSGSSWLDSGYSDLNFDCNDIDMDWDRAWESLWSQPIQPDGNNVDGGSRL</sequence>
<dbReference type="GO" id="GO:0001228">
    <property type="term" value="F:DNA-binding transcription activator activity, RNA polymerase II-specific"/>
    <property type="evidence" value="ECO:0007669"/>
    <property type="project" value="TreeGrafter"/>
</dbReference>
<keyword evidence="5" id="KW-0804">Transcription</keyword>
<dbReference type="PROSITE" id="PS00463">
    <property type="entry name" value="ZN2_CY6_FUNGAL_1"/>
    <property type="match status" value="1"/>
</dbReference>
<dbReference type="CDD" id="cd00067">
    <property type="entry name" value="GAL4"/>
    <property type="match status" value="1"/>
</dbReference>
<evidence type="ECO:0000256" key="5">
    <source>
        <dbReference type="ARBA" id="ARBA00023163"/>
    </source>
</evidence>
<dbReference type="InterPro" id="IPR001138">
    <property type="entry name" value="Zn2Cys6_DnaBD"/>
</dbReference>
<evidence type="ECO:0000313" key="10">
    <source>
        <dbReference type="Proteomes" id="UP001201262"/>
    </source>
</evidence>
<dbReference type="PROSITE" id="PS50048">
    <property type="entry name" value="ZN2_CY6_FUNGAL_2"/>
    <property type="match status" value="1"/>
</dbReference>